<dbReference type="VEuPathDB" id="VectorBase:AFUN007161"/>
<reference evidence="5" key="1">
    <citation type="submission" date="2020-05" db="UniProtKB">
        <authorList>
            <consortium name="EnsemblMetazoa"/>
        </authorList>
    </citation>
    <scope>IDENTIFICATION</scope>
    <source>
        <strain evidence="5">FUMOZ</strain>
    </source>
</reference>
<feature type="compositionally biased region" description="Polar residues" evidence="3">
    <location>
        <begin position="268"/>
        <end position="282"/>
    </location>
</feature>
<evidence type="ECO:0000313" key="5">
    <source>
        <dbReference type="EnsemblMetazoa" id="AFUN007161-PA"/>
    </source>
</evidence>
<dbReference type="EnsemblMetazoa" id="AFUN007161-RA">
    <property type="protein sequence ID" value="AFUN007161-PA"/>
    <property type="gene ID" value="AFUN007161"/>
</dbReference>
<feature type="compositionally biased region" description="Basic and acidic residues" evidence="3">
    <location>
        <begin position="286"/>
        <end position="302"/>
    </location>
</feature>
<organism evidence="5">
    <name type="scientific">Anopheles funestus</name>
    <name type="common">African malaria mosquito</name>
    <dbReference type="NCBI Taxonomy" id="62324"/>
    <lineage>
        <taxon>Eukaryota</taxon>
        <taxon>Metazoa</taxon>
        <taxon>Ecdysozoa</taxon>
        <taxon>Arthropoda</taxon>
        <taxon>Hexapoda</taxon>
        <taxon>Insecta</taxon>
        <taxon>Pterygota</taxon>
        <taxon>Neoptera</taxon>
        <taxon>Endopterygota</taxon>
        <taxon>Diptera</taxon>
        <taxon>Nematocera</taxon>
        <taxon>Culicoidea</taxon>
        <taxon>Culicidae</taxon>
        <taxon>Anophelinae</taxon>
        <taxon>Anopheles</taxon>
    </lineage>
</organism>
<dbReference type="SMART" id="SM00266">
    <property type="entry name" value="CAD"/>
    <property type="match status" value="1"/>
</dbReference>
<dbReference type="PROSITE" id="PS51135">
    <property type="entry name" value="CIDE_N"/>
    <property type="match status" value="1"/>
</dbReference>
<dbReference type="VEuPathDB" id="VectorBase:AFUN2_004650"/>
<sequence length="302" mass="33035">MEEENKKPYKIKDVTRAIKKAVVAGTLDEVRSKAAEKFGRTDLPNIHLDSDGTEVDDEDYFQTLEPNAELIAVFSGEQWIDPTHYVTITTRRDSADITDSPDVERIHLKKLVAQMKTNLCNVSVLSEPDLELLSNMDPNSVADITGKDFIEQLKEASGRILHEKRKAADAIELLKLIAKQPIASNDPDSIERVYDDDGTAHQLRSFLTATVRSGPIVNQPQRADMTAAAAAEESSSSSPSTTPSTTIVSIPATVNSYSDGKHNITVHLQPTVGSNFDSSTGEDTLDNCHKPTDSNPEHGKPI</sequence>
<feature type="region of interest" description="Disordered" evidence="3">
    <location>
        <begin position="214"/>
        <end position="246"/>
    </location>
</feature>
<dbReference type="SUPFAM" id="SSF54277">
    <property type="entry name" value="CAD &amp; PB1 domains"/>
    <property type="match status" value="1"/>
</dbReference>
<dbReference type="Pfam" id="PF02017">
    <property type="entry name" value="CIDE-N"/>
    <property type="match status" value="1"/>
</dbReference>
<evidence type="ECO:0000256" key="3">
    <source>
        <dbReference type="SAM" id="MobiDB-lite"/>
    </source>
</evidence>
<dbReference type="GO" id="GO:0042981">
    <property type="term" value="P:regulation of apoptotic process"/>
    <property type="evidence" value="ECO:0007669"/>
    <property type="project" value="TreeGrafter"/>
</dbReference>
<dbReference type="CDD" id="cd01615">
    <property type="entry name" value="CIDE_N"/>
    <property type="match status" value="1"/>
</dbReference>
<dbReference type="GO" id="GO:0006915">
    <property type="term" value="P:apoptotic process"/>
    <property type="evidence" value="ECO:0007669"/>
    <property type="project" value="UniProtKB-UniRule"/>
</dbReference>
<feature type="region of interest" description="Disordered" evidence="3">
    <location>
        <begin position="268"/>
        <end position="302"/>
    </location>
</feature>
<feature type="domain" description="CIDE-N" evidence="4">
    <location>
        <begin position="5"/>
        <end position="81"/>
    </location>
</feature>
<feature type="compositionally biased region" description="Low complexity" evidence="3">
    <location>
        <begin position="226"/>
        <end position="246"/>
    </location>
</feature>
<proteinExistence type="predicted"/>
<dbReference type="InterPro" id="IPR003508">
    <property type="entry name" value="CIDE-N_dom"/>
</dbReference>
<dbReference type="AlphaFoldDB" id="A0A182RLP3"/>
<evidence type="ECO:0000256" key="2">
    <source>
        <dbReference type="PROSITE-ProRule" id="PRU00447"/>
    </source>
</evidence>
<name>A0A182RLP3_ANOFN</name>
<dbReference type="PANTHER" id="PTHR12306:SF15">
    <property type="entry name" value="DNAATION FACTOR-RELATED PROTEIN 1, ISOFORM B-RELATED"/>
    <property type="match status" value="1"/>
</dbReference>
<evidence type="ECO:0000256" key="1">
    <source>
        <dbReference type="ARBA" id="ARBA00022703"/>
    </source>
</evidence>
<dbReference type="STRING" id="62324.A0A182RLP3"/>
<protein>
    <submittedName>
        <fullName evidence="5">CIDE-N domain-containing protein</fullName>
    </submittedName>
</protein>
<keyword evidence="1 2" id="KW-0053">Apoptosis</keyword>
<accession>A0A182RLP3</accession>
<evidence type="ECO:0000259" key="4">
    <source>
        <dbReference type="PROSITE" id="PS51135"/>
    </source>
</evidence>
<dbReference type="PANTHER" id="PTHR12306">
    <property type="entry name" value="CELL DEATH ACTIVATOR CIDE"/>
    <property type="match status" value="1"/>
</dbReference>
<dbReference type="Gene3D" id="3.10.20.10">
    <property type="match status" value="1"/>
</dbReference>